<evidence type="ECO:0000256" key="4">
    <source>
        <dbReference type="ARBA" id="ARBA00023125"/>
    </source>
</evidence>
<evidence type="ECO:0000256" key="1">
    <source>
        <dbReference type="ARBA" id="ARBA00006271"/>
    </source>
</evidence>
<feature type="region of interest" description="Disordered" evidence="5">
    <location>
        <begin position="274"/>
        <end position="353"/>
    </location>
</feature>
<dbReference type="PANTHER" id="PTHR11361">
    <property type="entry name" value="DNA MISMATCH REPAIR PROTEIN MUTS FAMILY MEMBER"/>
    <property type="match status" value="1"/>
</dbReference>
<evidence type="ECO:0000256" key="2">
    <source>
        <dbReference type="ARBA" id="ARBA00022741"/>
    </source>
</evidence>
<comment type="similarity">
    <text evidence="1">Belongs to the DNA mismatch repair MutS family.</text>
</comment>
<keyword evidence="3" id="KW-0067">ATP-binding</keyword>
<keyword evidence="4" id="KW-0238">DNA-binding</keyword>
<protein>
    <recommendedName>
        <fullName evidence="6">DNA mismatch repair proteins mutS family domain-containing protein</fullName>
    </recommendedName>
</protein>
<dbReference type="InterPro" id="IPR045076">
    <property type="entry name" value="MutS"/>
</dbReference>
<dbReference type="InterPro" id="IPR027417">
    <property type="entry name" value="P-loop_NTPase"/>
</dbReference>
<dbReference type="GO" id="GO:0006298">
    <property type="term" value="P:mismatch repair"/>
    <property type="evidence" value="ECO:0007669"/>
    <property type="project" value="InterPro"/>
</dbReference>
<dbReference type="AlphaFoldDB" id="A0A3P7M6S1"/>
<dbReference type="OrthoDB" id="5862965at2759"/>
<dbReference type="PANTHER" id="PTHR11361:SF20">
    <property type="entry name" value="MUTS PROTEIN HOMOLOG 5"/>
    <property type="match status" value="1"/>
</dbReference>
<reference evidence="7 8" key="1">
    <citation type="submission" date="2018-11" db="EMBL/GenBank/DDBJ databases">
        <authorList>
            <consortium name="Pathogen Informatics"/>
        </authorList>
    </citation>
    <scope>NUCLEOTIDE SEQUENCE [LARGE SCALE GENOMIC DNA]</scope>
</reference>
<dbReference type="GO" id="GO:0030983">
    <property type="term" value="F:mismatched DNA binding"/>
    <property type="evidence" value="ECO:0007669"/>
    <property type="project" value="InterPro"/>
</dbReference>
<dbReference type="GO" id="GO:0051026">
    <property type="term" value="P:chiasma assembly"/>
    <property type="evidence" value="ECO:0007669"/>
    <property type="project" value="TreeGrafter"/>
</dbReference>
<dbReference type="InterPro" id="IPR000432">
    <property type="entry name" value="DNA_mismatch_repair_MutS_C"/>
</dbReference>
<dbReference type="Pfam" id="PF00488">
    <property type="entry name" value="MutS_V"/>
    <property type="match status" value="1"/>
</dbReference>
<dbReference type="SMART" id="SM00534">
    <property type="entry name" value="MUTSac"/>
    <property type="match status" value="1"/>
</dbReference>
<feature type="compositionally biased region" description="Basic and acidic residues" evidence="5">
    <location>
        <begin position="288"/>
        <end position="298"/>
    </location>
</feature>
<dbReference type="EMBL" id="UYRV01104495">
    <property type="protein sequence ID" value="VDN19597.1"/>
    <property type="molecule type" value="Genomic_DNA"/>
</dbReference>
<feature type="compositionally biased region" description="Polar residues" evidence="5">
    <location>
        <begin position="275"/>
        <end position="287"/>
    </location>
</feature>
<gene>
    <name evidence="7" type="ORF">CGOC_LOCUS8609</name>
</gene>
<dbReference type="GO" id="GO:0005524">
    <property type="term" value="F:ATP binding"/>
    <property type="evidence" value="ECO:0007669"/>
    <property type="project" value="UniProtKB-KW"/>
</dbReference>
<sequence>MSSLILSRSSLLFGIERAGALLDAAISLALTARQFGWNRPKFVDEPIIDAVRVVHPLSQLVTEHFVPNPIRLFLVSLEEFEDPSCSSGGDYSKIKIFTGPNACGKSVYLKQVGVLVFLAHIGSFVPAEVAHIGIVNRILSRIYTIDAALDGLSTFAKDLDQTMEVMKKGVELNFQYHLVDGLVDSSYAAYTASKMGVAQDVVDRANKIYEFIRGGHALSDMTSLDTGEDVRNQWLLDAMVELQPQFEEWDIRADVDSLLEMLEKYIFEADEKIQQDMSQESDSTSDGQRMENEVARATEDDEEGDADSQLDKEEVEQSTVSEDENIKSHQDADGTIPDMPPSAMCNKSKSKDKSNLSVSFALDMVETGAAAAPTTVASDSENVEDIKR</sequence>
<evidence type="ECO:0000313" key="8">
    <source>
        <dbReference type="Proteomes" id="UP000271889"/>
    </source>
</evidence>
<evidence type="ECO:0000256" key="5">
    <source>
        <dbReference type="SAM" id="MobiDB-lite"/>
    </source>
</evidence>
<evidence type="ECO:0000259" key="6">
    <source>
        <dbReference type="SMART" id="SM00534"/>
    </source>
</evidence>
<proteinExistence type="inferred from homology"/>
<organism evidence="7 8">
    <name type="scientific">Cylicostephanus goldi</name>
    <name type="common">Nematode worm</name>
    <dbReference type="NCBI Taxonomy" id="71465"/>
    <lineage>
        <taxon>Eukaryota</taxon>
        <taxon>Metazoa</taxon>
        <taxon>Ecdysozoa</taxon>
        <taxon>Nematoda</taxon>
        <taxon>Chromadorea</taxon>
        <taxon>Rhabditida</taxon>
        <taxon>Rhabditina</taxon>
        <taxon>Rhabditomorpha</taxon>
        <taxon>Strongyloidea</taxon>
        <taxon>Strongylidae</taxon>
        <taxon>Cylicostephanus</taxon>
    </lineage>
</organism>
<feature type="domain" description="DNA mismatch repair proteins mutS family" evidence="6">
    <location>
        <begin position="92"/>
        <end position="210"/>
    </location>
</feature>
<keyword evidence="8" id="KW-1185">Reference proteome</keyword>
<dbReference type="GO" id="GO:0140664">
    <property type="term" value="F:ATP-dependent DNA damage sensor activity"/>
    <property type="evidence" value="ECO:0007669"/>
    <property type="project" value="InterPro"/>
</dbReference>
<dbReference type="SUPFAM" id="SSF52540">
    <property type="entry name" value="P-loop containing nucleoside triphosphate hydrolases"/>
    <property type="match status" value="1"/>
</dbReference>
<dbReference type="Gene3D" id="3.40.50.300">
    <property type="entry name" value="P-loop containing nucleotide triphosphate hydrolases"/>
    <property type="match status" value="2"/>
</dbReference>
<feature type="compositionally biased region" description="Acidic residues" evidence="5">
    <location>
        <begin position="299"/>
        <end position="316"/>
    </location>
</feature>
<name>A0A3P7M6S1_CYLGO</name>
<keyword evidence="2" id="KW-0547">Nucleotide-binding</keyword>
<evidence type="ECO:0000256" key="3">
    <source>
        <dbReference type="ARBA" id="ARBA00022840"/>
    </source>
</evidence>
<accession>A0A3P7M6S1</accession>
<evidence type="ECO:0000313" key="7">
    <source>
        <dbReference type="EMBL" id="VDN19597.1"/>
    </source>
</evidence>
<dbReference type="GO" id="GO:0005634">
    <property type="term" value="C:nucleus"/>
    <property type="evidence" value="ECO:0007669"/>
    <property type="project" value="TreeGrafter"/>
</dbReference>
<dbReference type="Proteomes" id="UP000271889">
    <property type="component" value="Unassembled WGS sequence"/>
</dbReference>